<sequence length="104" mass="11164">WILDSGASRHVTGAFSEFVSYNAYPSTHSESIQTADGTCQPIKGVGTVKCSPSITLSSVLHVPSFPVNLLSLSSLVDQMDCRVSFDRENCIIEDKKTGKELGIG</sequence>
<evidence type="ECO:0000259" key="1">
    <source>
        <dbReference type="Pfam" id="PF22936"/>
    </source>
</evidence>
<reference evidence="2" key="1">
    <citation type="submission" date="2020-05" db="EMBL/GenBank/DDBJ databases">
        <title>WGS assembly of Panicum virgatum.</title>
        <authorList>
            <person name="Lovell J.T."/>
            <person name="Jenkins J."/>
            <person name="Shu S."/>
            <person name="Juenger T.E."/>
            <person name="Schmutz J."/>
        </authorList>
    </citation>
    <scope>NUCLEOTIDE SEQUENCE</scope>
    <source>
        <strain evidence="2">AP13</strain>
    </source>
</reference>
<feature type="non-terminal residue" evidence="2">
    <location>
        <position position="1"/>
    </location>
</feature>
<proteinExistence type="predicted"/>
<evidence type="ECO:0000313" key="2">
    <source>
        <dbReference type="EMBL" id="KAG2616614.1"/>
    </source>
</evidence>
<feature type="domain" description="Retrovirus-related Pol polyprotein from transposon TNT 1-94-like beta-barrel" evidence="1">
    <location>
        <begin position="1"/>
        <end position="77"/>
    </location>
</feature>
<dbReference type="AlphaFoldDB" id="A0A8T0U794"/>
<gene>
    <name evidence="2" type="ORF">PVAP13_3NG248877</name>
</gene>
<dbReference type="Proteomes" id="UP000823388">
    <property type="component" value="Chromosome 3N"/>
</dbReference>
<evidence type="ECO:0000313" key="3">
    <source>
        <dbReference type="Proteomes" id="UP000823388"/>
    </source>
</evidence>
<keyword evidence="3" id="KW-1185">Reference proteome</keyword>
<organism evidence="2 3">
    <name type="scientific">Panicum virgatum</name>
    <name type="common">Blackwell switchgrass</name>
    <dbReference type="NCBI Taxonomy" id="38727"/>
    <lineage>
        <taxon>Eukaryota</taxon>
        <taxon>Viridiplantae</taxon>
        <taxon>Streptophyta</taxon>
        <taxon>Embryophyta</taxon>
        <taxon>Tracheophyta</taxon>
        <taxon>Spermatophyta</taxon>
        <taxon>Magnoliopsida</taxon>
        <taxon>Liliopsida</taxon>
        <taxon>Poales</taxon>
        <taxon>Poaceae</taxon>
        <taxon>PACMAD clade</taxon>
        <taxon>Panicoideae</taxon>
        <taxon>Panicodae</taxon>
        <taxon>Paniceae</taxon>
        <taxon>Panicinae</taxon>
        <taxon>Panicum</taxon>
        <taxon>Panicum sect. Hiantes</taxon>
    </lineage>
</organism>
<accession>A0A8T0U794</accession>
<protein>
    <recommendedName>
        <fullName evidence="1">Retrovirus-related Pol polyprotein from transposon TNT 1-94-like beta-barrel domain-containing protein</fullName>
    </recommendedName>
</protein>
<comment type="caution">
    <text evidence="2">The sequence shown here is derived from an EMBL/GenBank/DDBJ whole genome shotgun (WGS) entry which is preliminary data.</text>
</comment>
<dbReference type="EMBL" id="CM029042">
    <property type="protein sequence ID" value="KAG2616614.1"/>
    <property type="molecule type" value="Genomic_DNA"/>
</dbReference>
<feature type="non-terminal residue" evidence="2">
    <location>
        <position position="104"/>
    </location>
</feature>
<dbReference type="Pfam" id="PF22936">
    <property type="entry name" value="Pol_BBD"/>
    <property type="match status" value="1"/>
</dbReference>
<name>A0A8T0U794_PANVG</name>
<dbReference type="InterPro" id="IPR054722">
    <property type="entry name" value="PolX-like_BBD"/>
</dbReference>